<sequence>MLVEQGNPVVVTFLDLNDDGWLIFLNFHRKSDDKDFGQRNIYNADSSSTSNCQYFAVRCNLVQADIHIFHNSLQEYPWIQVIALQPPRPPHCNRVYDKSCIYIFDLNNTARKVRHSQPEKNLKAYQTKTNNMNNGNIDAIAAIAANAVAVSFLLGLRNAIVHSCYDNKPRKLTYNNQKSSDNG</sequence>
<dbReference type="VEuPathDB" id="VectorBase:GBRI013084"/>
<evidence type="ECO:0000313" key="2">
    <source>
        <dbReference type="Proteomes" id="UP000091820"/>
    </source>
</evidence>
<organism evidence="1 2">
    <name type="scientific">Glossina brevipalpis</name>
    <dbReference type="NCBI Taxonomy" id="37001"/>
    <lineage>
        <taxon>Eukaryota</taxon>
        <taxon>Metazoa</taxon>
        <taxon>Ecdysozoa</taxon>
        <taxon>Arthropoda</taxon>
        <taxon>Hexapoda</taxon>
        <taxon>Insecta</taxon>
        <taxon>Pterygota</taxon>
        <taxon>Neoptera</taxon>
        <taxon>Endopterygota</taxon>
        <taxon>Diptera</taxon>
        <taxon>Brachycera</taxon>
        <taxon>Muscomorpha</taxon>
        <taxon>Hippoboscoidea</taxon>
        <taxon>Glossinidae</taxon>
        <taxon>Glossina</taxon>
    </lineage>
</organism>
<proteinExistence type="predicted"/>
<reference evidence="2" key="1">
    <citation type="submission" date="2014-03" db="EMBL/GenBank/DDBJ databases">
        <authorList>
            <person name="Aksoy S."/>
            <person name="Warren W."/>
            <person name="Wilson R.K."/>
        </authorList>
    </citation>
    <scope>NUCLEOTIDE SEQUENCE [LARGE SCALE GENOMIC DNA]</scope>
    <source>
        <strain evidence="2">IAEA</strain>
    </source>
</reference>
<keyword evidence="2" id="KW-1185">Reference proteome</keyword>
<dbReference type="AlphaFoldDB" id="A0A1A9WBD2"/>
<accession>A0A1A9WBD2</accession>
<name>A0A1A9WBD2_9MUSC</name>
<evidence type="ECO:0000313" key="1">
    <source>
        <dbReference type="EnsemblMetazoa" id="GBRI013084-PA"/>
    </source>
</evidence>
<reference evidence="1" key="2">
    <citation type="submission" date="2020-05" db="UniProtKB">
        <authorList>
            <consortium name="EnsemblMetazoa"/>
        </authorList>
    </citation>
    <scope>IDENTIFICATION</scope>
    <source>
        <strain evidence="1">IAEA</strain>
    </source>
</reference>
<protein>
    <submittedName>
        <fullName evidence="1">Uncharacterized protein</fullName>
    </submittedName>
</protein>
<dbReference type="EnsemblMetazoa" id="GBRI013084-RA">
    <property type="protein sequence ID" value="GBRI013084-PA"/>
    <property type="gene ID" value="GBRI013084"/>
</dbReference>
<dbReference type="Proteomes" id="UP000091820">
    <property type="component" value="Unassembled WGS sequence"/>
</dbReference>